<name>A0A562TLC5_9SPHI</name>
<feature type="domain" description="Amidohydrolase-related" evidence="6">
    <location>
        <begin position="68"/>
        <end position="442"/>
    </location>
</feature>
<dbReference type="Pfam" id="PF01979">
    <property type="entry name" value="Amidohydro_1"/>
    <property type="match status" value="1"/>
</dbReference>
<dbReference type="PANTHER" id="PTHR43668">
    <property type="entry name" value="ALLANTOINASE"/>
    <property type="match status" value="1"/>
</dbReference>
<comment type="function">
    <text evidence="2">Catalyzes the reversible cyclization of carbamoyl aspartate to dihydroorotate.</text>
</comment>
<reference evidence="7 8" key="1">
    <citation type="submission" date="2019-07" db="EMBL/GenBank/DDBJ databases">
        <title>Genomic Encyclopedia of Archaeal and Bacterial Type Strains, Phase II (KMG-II): from individual species to whole genera.</title>
        <authorList>
            <person name="Goeker M."/>
        </authorList>
    </citation>
    <scope>NUCLEOTIDE SEQUENCE [LARGE SCALE GENOMIC DNA]</scope>
    <source>
        <strain evidence="7 8">ATCC BAA-1854</strain>
    </source>
</reference>
<evidence type="ECO:0000259" key="6">
    <source>
        <dbReference type="Pfam" id="PF01979"/>
    </source>
</evidence>
<comment type="cofactor">
    <cofactor evidence="1">
        <name>Zn(2+)</name>
        <dbReference type="ChEBI" id="CHEBI:29105"/>
    </cofactor>
</comment>
<dbReference type="SUPFAM" id="SSF51556">
    <property type="entry name" value="Metallo-dependent hydrolases"/>
    <property type="match status" value="1"/>
</dbReference>
<keyword evidence="8" id="KW-1185">Reference proteome</keyword>
<dbReference type="NCBIfam" id="TIGR00857">
    <property type="entry name" value="pyrC_multi"/>
    <property type="match status" value="1"/>
</dbReference>
<dbReference type="GO" id="GO:0006145">
    <property type="term" value="P:purine nucleobase catabolic process"/>
    <property type="evidence" value="ECO:0007669"/>
    <property type="project" value="TreeGrafter"/>
</dbReference>
<dbReference type="EMBL" id="VLLI01000020">
    <property type="protein sequence ID" value="TWI94381.1"/>
    <property type="molecule type" value="Genomic_DNA"/>
</dbReference>
<gene>
    <name evidence="7" type="ORF">JN11_04772</name>
</gene>
<dbReference type="InterPro" id="IPR002195">
    <property type="entry name" value="Dihydroorotase_CS"/>
</dbReference>
<dbReference type="InterPro" id="IPR050138">
    <property type="entry name" value="DHOase/Allantoinase_Hydrolase"/>
</dbReference>
<dbReference type="GO" id="GO:0005737">
    <property type="term" value="C:cytoplasm"/>
    <property type="evidence" value="ECO:0007669"/>
    <property type="project" value="TreeGrafter"/>
</dbReference>
<comment type="similarity">
    <text evidence="3">Belongs to the metallo-dependent hydrolases superfamily. DHOase family. Class I DHOase subfamily.</text>
</comment>
<organism evidence="7 8">
    <name type="scientific">Mucilaginibacter frigoritolerans</name>
    <dbReference type="NCBI Taxonomy" id="652788"/>
    <lineage>
        <taxon>Bacteria</taxon>
        <taxon>Pseudomonadati</taxon>
        <taxon>Bacteroidota</taxon>
        <taxon>Sphingobacteriia</taxon>
        <taxon>Sphingobacteriales</taxon>
        <taxon>Sphingobacteriaceae</taxon>
        <taxon>Mucilaginibacter</taxon>
    </lineage>
</organism>
<keyword evidence="4" id="KW-0479">Metal-binding</keyword>
<dbReference type="Gene3D" id="3.20.20.140">
    <property type="entry name" value="Metal-dependent hydrolases"/>
    <property type="match status" value="1"/>
</dbReference>
<evidence type="ECO:0000256" key="1">
    <source>
        <dbReference type="ARBA" id="ARBA00001947"/>
    </source>
</evidence>
<comment type="caution">
    <text evidence="7">The sequence shown here is derived from an EMBL/GenBank/DDBJ whole genome shotgun (WGS) entry which is preliminary data.</text>
</comment>
<dbReference type="CDD" id="cd01318">
    <property type="entry name" value="DHOase_IIb"/>
    <property type="match status" value="1"/>
</dbReference>
<evidence type="ECO:0000256" key="2">
    <source>
        <dbReference type="ARBA" id="ARBA00002368"/>
    </source>
</evidence>
<dbReference type="InterPro" id="IPR032466">
    <property type="entry name" value="Metal_Hydrolase"/>
</dbReference>
<dbReference type="InterPro" id="IPR011059">
    <property type="entry name" value="Metal-dep_hydrolase_composite"/>
</dbReference>
<evidence type="ECO:0000313" key="7">
    <source>
        <dbReference type="EMBL" id="TWI94381.1"/>
    </source>
</evidence>
<dbReference type="GO" id="GO:0046872">
    <property type="term" value="F:metal ion binding"/>
    <property type="evidence" value="ECO:0007669"/>
    <property type="project" value="UniProtKB-KW"/>
</dbReference>
<dbReference type="PROSITE" id="PS00483">
    <property type="entry name" value="DIHYDROOROTASE_2"/>
    <property type="match status" value="1"/>
</dbReference>
<dbReference type="SUPFAM" id="SSF51338">
    <property type="entry name" value="Composite domain of metallo-dependent hydrolases"/>
    <property type="match status" value="1"/>
</dbReference>
<protein>
    <submittedName>
        <fullName evidence="7">Dihydroorotase</fullName>
    </submittedName>
</protein>
<dbReference type="NCBIfam" id="NF006688">
    <property type="entry name" value="PRK09236.1"/>
    <property type="match status" value="1"/>
</dbReference>
<dbReference type="Proteomes" id="UP000317010">
    <property type="component" value="Unassembled WGS sequence"/>
</dbReference>
<evidence type="ECO:0000313" key="8">
    <source>
        <dbReference type="Proteomes" id="UP000317010"/>
    </source>
</evidence>
<sequence length="462" mass="51962">MEKAALFHLLLYKNYLCSMSTILIKSATVVNEHKQFIADVLVKNGIIELIDQHINVQADQEINAEGLYLFPGCIDDQVHFREPGLTHKANIYTESRAAVAGGITSFMEMPNTVPNTLTQQLLEDKYQIAAQTSLANYSFFMGASNDNLDEVLKTDIKNVCGIKVFMGSSTGNMLVDNPNTLENIFAHSPMLVATHCEDEATIKNNLEHYKQLYGEDIPVTMHPIIRSEEACYLSSSMAVELAKKHGTRLHILHISTEKETHLFDNTIALKDKKITAEACVHHLWFTDKDYETKGNLIKWNPAVKTEHDRDGILKAVLDGRIDVIATDHAPHTLEEKSQSYLKAPSGGPLVQHALPAMLELHHQSKISLEQIAEKMAHNVATCFQIEKRGFIREGYWADLVLVDLKSPWKVSTENILYKCKWSPFEGTTFQSKIAYTIVSGRIAWNNGNLIEGNTGRRLSFNR</sequence>
<evidence type="ECO:0000256" key="4">
    <source>
        <dbReference type="ARBA" id="ARBA00022723"/>
    </source>
</evidence>
<proteinExistence type="inferred from homology"/>
<dbReference type="GO" id="GO:0004038">
    <property type="term" value="F:allantoinase activity"/>
    <property type="evidence" value="ECO:0007669"/>
    <property type="project" value="TreeGrafter"/>
</dbReference>
<evidence type="ECO:0000256" key="3">
    <source>
        <dbReference type="ARBA" id="ARBA00010286"/>
    </source>
</evidence>
<keyword evidence="5" id="KW-0378">Hydrolase</keyword>
<evidence type="ECO:0000256" key="5">
    <source>
        <dbReference type="ARBA" id="ARBA00022801"/>
    </source>
</evidence>
<dbReference type="AlphaFoldDB" id="A0A562TLC5"/>
<dbReference type="PANTHER" id="PTHR43668:SF4">
    <property type="entry name" value="ALLANTOINASE"/>
    <property type="match status" value="1"/>
</dbReference>
<accession>A0A562TLC5</accession>
<dbReference type="Gene3D" id="2.30.40.10">
    <property type="entry name" value="Urease, subunit C, domain 1"/>
    <property type="match status" value="1"/>
</dbReference>
<dbReference type="InterPro" id="IPR006680">
    <property type="entry name" value="Amidohydro-rel"/>
</dbReference>